<dbReference type="CDD" id="cd17535">
    <property type="entry name" value="REC_NarL-like"/>
    <property type="match status" value="1"/>
</dbReference>
<evidence type="ECO:0000256" key="3">
    <source>
        <dbReference type="ARBA" id="ARBA00023125"/>
    </source>
</evidence>
<dbReference type="InterPro" id="IPR016032">
    <property type="entry name" value="Sig_transdc_resp-reg_C-effctor"/>
</dbReference>
<dbReference type="CDD" id="cd06170">
    <property type="entry name" value="LuxR_C_like"/>
    <property type="match status" value="1"/>
</dbReference>
<dbReference type="InterPro" id="IPR039420">
    <property type="entry name" value="WalR-like"/>
</dbReference>
<name>A0A2S7IJ57_9BACT</name>
<dbReference type="PROSITE" id="PS50043">
    <property type="entry name" value="HTH_LUXR_2"/>
    <property type="match status" value="1"/>
</dbReference>
<dbReference type="Pfam" id="PF00072">
    <property type="entry name" value="Response_reg"/>
    <property type="match status" value="1"/>
</dbReference>
<evidence type="ECO:0000313" key="9">
    <source>
        <dbReference type="EMBL" id="PQA56349.1"/>
    </source>
</evidence>
<dbReference type="InterPro" id="IPR011006">
    <property type="entry name" value="CheY-like_superfamily"/>
</dbReference>
<organism evidence="9 10">
    <name type="scientific">Siphonobacter curvatus</name>
    <dbReference type="NCBI Taxonomy" id="2094562"/>
    <lineage>
        <taxon>Bacteria</taxon>
        <taxon>Pseudomonadati</taxon>
        <taxon>Bacteroidota</taxon>
        <taxon>Cytophagia</taxon>
        <taxon>Cytophagales</taxon>
        <taxon>Cytophagaceae</taxon>
        <taxon>Siphonobacter</taxon>
    </lineage>
</organism>
<dbReference type="EMBL" id="PTRA01000003">
    <property type="protein sequence ID" value="PQA56349.1"/>
    <property type="molecule type" value="Genomic_DNA"/>
</dbReference>
<dbReference type="SMART" id="SM00448">
    <property type="entry name" value="REC"/>
    <property type="match status" value="1"/>
</dbReference>
<dbReference type="GO" id="GO:0006355">
    <property type="term" value="P:regulation of DNA-templated transcription"/>
    <property type="evidence" value="ECO:0007669"/>
    <property type="project" value="InterPro"/>
</dbReference>
<dbReference type="PANTHER" id="PTHR43214">
    <property type="entry name" value="TWO-COMPONENT RESPONSE REGULATOR"/>
    <property type="match status" value="1"/>
</dbReference>
<keyword evidence="10" id="KW-1185">Reference proteome</keyword>
<dbReference type="SUPFAM" id="SSF46894">
    <property type="entry name" value="C-terminal effector domain of the bipartite response regulators"/>
    <property type="match status" value="1"/>
</dbReference>
<keyword evidence="2" id="KW-0805">Transcription regulation</keyword>
<evidence type="ECO:0000256" key="6">
    <source>
        <dbReference type="SAM" id="Phobius"/>
    </source>
</evidence>
<dbReference type="OrthoDB" id="1013073at2"/>
<accession>A0A2S7IJ57</accession>
<dbReference type="SUPFAM" id="SSF52172">
    <property type="entry name" value="CheY-like"/>
    <property type="match status" value="1"/>
</dbReference>
<proteinExistence type="predicted"/>
<keyword evidence="3 9" id="KW-0238">DNA-binding</keyword>
<reference evidence="10" key="1">
    <citation type="submission" date="2018-02" db="EMBL/GenBank/DDBJ databases">
        <title>Genome sequencing of Solimonas sp. HR-BB.</title>
        <authorList>
            <person name="Lee Y."/>
            <person name="Jeon C.O."/>
        </authorList>
    </citation>
    <scope>NUCLEOTIDE SEQUENCE [LARGE SCALE GENOMIC DNA]</scope>
    <source>
        <strain evidence="10">HR-U</strain>
    </source>
</reference>
<dbReference type="SMART" id="SM00421">
    <property type="entry name" value="HTH_LUXR"/>
    <property type="match status" value="1"/>
</dbReference>
<evidence type="ECO:0000259" key="8">
    <source>
        <dbReference type="PROSITE" id="PS50110"/>
    </source>
</evidence>
<dbReference type="InterPro" id="IPR001789">
    <property type="entry name" value="Sig_transdc_resp-reg_receiver"/>
</dbReference>
<evidence type="ECO:0000313" key="10">
    <source>
        <dbReference type="Proteomes" id="UP000239590"/>
    </source>
</evidence>
<dbReference type="InterPro" id="IPR000792">
    <property type="entry name" value="Tscrpt_reg_LuxR_C"/>
</dbReference>
<keyword evidence="6" id="KW-1133">Transmembrane helix</keyword>
<sequence length="252" mass="28489">MSPRKDPIRFFFGRVWSAFIACIILNPIPYPFVKPLLMMFSILIADDHSIVRHGVQHLLKSFLPSVVISEAETFKKALSLLEQQRFDLAILDIHIPGGDNVAMISKLQAKQADLKVLIFSSYEERLYAMTFMQAGADGYLSKDASNQEFERAVKTILANHKYVSQHVKEESLHQVMSSGGTYTPAIQSLSKREREIAQLLLTGKSTSEIAILLNVHISTVSTHKSNLFEKLHIQNMLQLSSLFKVNQRDESE</sequence>
<dbReference type="GO" id="GO:0000160">
    <property type="term" value="P:phosphorelay signal transduction system"/>
    <property type="evidence" value="ECO:0007669"/>
    <property type="project" value="InterPro"/>
</dbReference>
<dbReference type="AlphaFoldDB" id="A0A2S7IJ57"/>
<keyword evidence="6" id="KW-0812">Transmembrane</keyword>
<dbReference type="GO" id="GO:0003677">
    <property type="term" value="F:DNA binding"/>
    <property type="evidence" value="ECO:0007669"/>
    <property type="project" value="UniProtKB-KW"/>
</dbReference>
<dbReference type="Proteomes" id="UP000239590">
    <property type="component" value="Unassembled WGS sequence"/>
</dbReference>
<keyword evidence="6" id="KW-0472">Membrane</keyword>
<feature type="modified residue" description="4-aspartylphosphate" evidence="5">
    <location>
        <position position="92"/>
    </location>
</feature>
<dbReference type="PANTHER" id="PTHR43214:SF41">
    <property type="entry name" value="NITRATE_NITRITE RESPONSE REGULATOR PROTEIN NARP"/>
    <property type="match status" value="1"/>
</dbReference>
<dbReference type="PROSITE" id="PS00622">
    <property type="entry name" value="HTH_LUXR_1"/>
    <property type="match status" value="1"/>
</dbReference>
<keyword evidence="4" id="KW-0804">Transcription</keyword>
<comment type="caution">
    <text evidence="9">The sequence shown here is derived from an EMBL/GenBank/DDBJ whole genome shotgun (WGS) entry which is preliminary data.</text>
</comment>
<evidence type="ECO:0000259" key="7">
    <source>
        <dbReference type="PROSITE" id="PS50043"/>
    </source>
</evidence>
<evidence type="ECO:0000256" key="2">
    <source>
        <dbReference type="ARBA" id="ARBA00023015"/>
    </source>
</evidence>
<gene>
    <name evidence="9" type="ORF">C5O19_18600</name>
</gene>
<keyword evidence="1 5" id="KW-0597">Phosphoprotein</keyword>
<evidence type="ECO:0000256" key="5">
    <source>
        <dbReference type="PROSITE-ProRule" id="PRU00169"/>
    </source>
</evidence>
<dbReference type="Gene3D" id="3.40.50.2300">
    <property type="match status" value="1"/>
</dbReference>
<feature type="domain" description="HTH luxR-type" evidence="7">
    <location>
        <begin position="182"/>
        <end position="247"/>
    </location>
</feature>
<feature type="transmembrane region" description="Helical" evidence="6">
    <location>
        <begin position="12"/>
        <end position="32"/>
    </location>
</feature>
<dbReference type="PRINTS" id="PR00038">
    <property type="entry name" value="HTHLUXR"/>
</dbReference>
<dbReference type="Pfam" id="PF00196">
    <property type="entry name" value="GerE"/>
    <property type="match status" value="1"/>
</dbReference>
<feature type="domain" description="Response regulatory" evidence="8">
    <location>
        <begin position="41"/>
        <end position="157"/>
    </location>
</feature>
<evidence type="ECO:0000256" key="1">
    <source>
        <dbReference type="ARBA" id="ARBA00022553"/>
    </source>
</evidence>
<protein>
    <submittedName>
        <fullName evidence="9">DNA-binding response regulator</fullName>
    </submittedName>
</protein>
<dbReference type="InterPro" id="IPR058245">
    <property type="entry name" value="NreC/VraR/RcsB-like_REC"/>
</dbReference>
<dbReference type="PROSITE" id="PS50110">
    <property type="entry name" value="RESPONSE_REGULATORY"/>
    <property type="match status" value="1"/>
</dbReference>
<evidence type="ECO:0000256" key="4">
    <source>
        <dbReference type="ARBA" id="ARBA00023163"/>
    </source>
</evidence>